<dbReference type="EC" id="2.1.1.72" evidence="2"/>
<dbReference type="PANTHER" id="PTHR30481:SF3">
    <property type="entry name" value="DNA ADENINE METHYLASE"/>
    <property type="match status" value="1"/>
</dbReference>
<dbReference type="Gene3D" id="3.40.50.150">
    <property type="entry name" value="Vaccinia Virus protein VP39"/>
    <property type="match status" value="1"/>
</dbReference>
<dbReference type="PIRSF" id="PIRSF000398">
    <property type="entry name" value="M_m6A_EcoRV"/>
    <property type="match status" value="1"/>
</dbReference>
<dbReference type="GO" id="GO:1904047">
    <property type="term" value="F:S-adenosyl-L-methionine binding"/>
    <property type="evidence" value="ECO:0007669"/>
    <property type="project" value="TreeGrafter"/>
</dbReference>
<dbReference type="PATRIC" id="fig|1173020.3.peg.1747"/>
<dbReference type="PRINTS" id="PR00505">
    <property type="entry name" value="D12N6MTFRASE"/>
</dbReference>
<evidence type="ECO:0000256" key="1">
    <source>
        <dbReference type="ARBA" id="ARBA00006594"/>
    </source>
</evidence>
<comment type="catalytic activity">
    <reaction evidence="6">
        <text>a 2'-deoxyadenosine in DNA + S-adenosyl-L-methionine = an N(6)-methyl-2'-deoxyadenosine in DNA + S-adenosyl-L-homocysteine + H(+)</text>
        <dbReference type="Rhea" id="RHEA:15197"/>
        <dbReference type="Rhea" id="RHEA-COMP:12418"/>
        <dbReference type="Rhea" id="RHEA-COMP:12419"/>
        <dbReference type="ChEBI" id="CHEBI:15378"/>
        <dbReference type="ChEBI" id="CHEBI:57856"/>
        <dbReference type="ChEBI" id="CHEBI:59789"/>
        <dbReference type="ChEBI" id="CHEBI:90615"/>
        <dbReference type="ChEBI" id="CHEBI:90616"/>
        <dbReference type="EC" id="2.1.1.72"/>
    </reaction>
</comment>
<dbReference type="Pfam" id="PF02086">
    <property type="entry name" value="MethyltransfD12"/>
    <property type="match status" value="1"/>
</dbReference>
<gene>
    <name evidence="7" type="ORF">Cha6605_1515</name>
</gene>
<accession>K9UCX0</accession>
<dbReference type="GO" id="GO:0006298">
    <property type="term" value="P:mismatch repair"/>
    <property type="evidence" value="ECO:0007669"/>
    <property type="project" value="TreeGrafter"/>
</dbReference>
<dbReference type="SUPFAM" id="SSF53335">
    <property type="entry name" value="S-adenosyl-L-methionine-dependent methyltransferases"/>
    <property type="match status" value="1"/>
</dbReference>
<reference evidence="7 8" key="1">
    <citation type="submission" date="2012-05" db="EMBL/GenBank/DDBJ databases">
        <title>Finished chromosome of genome of Chamaesiphon sp. PCC 6605.</title>
        <authorList>
            <consortium name="US DOE Joint Genome Institute"/>
            <person name="Gugger M."/>
            <person name="Coursin T."/>
            <person name="Rippka R."/>
            <person name="Tandeau De Marsac N."/>
            <person name="Huntemann M."/>
            <person name="Wei C.-L."/>
            <person name="Han J."/>
            <person name="Detter J.C."/>
            <person name="Han C."/>
            <person name="Tapia R."/>
            <person name="Chen A."/>
            <person name="Kyrpides N."/>
            <person name="Mavromatis K."/>
            <person name="Markowitz V."/>
            <person name="Szeto E."/>
            <person name="Ivanova N."/>
            <person name="Pagani I."/>
            <person name="Pati A."/>
            <person name="Goodwin L."/>
            <person name="Nordberg H.P."/>
            <person name="Cantor M.N."/>
            <person name="Hua S.X."/>
            <person name="Woyke T."/>
            <person name="Kerfeld C.A."/>
        </authorList>
    </citation>
    <scope>NUCLEOTIDE SEQUENCE [LARGE SCALE GENOMIC DNA]</scope>
    <source>
        <strain evidence="8">ATCC 27169 / PCC 6605</strain>
    </source>
</reference>
<dbReference type="GO" id="GO:0009307">
    <property type="term" value="P:DNA restriction-modification system"/>
    <property type="evidence" value="ECO:0007669"/>
    <property type="project" value="InterPro"/>
</dbReference>
<keyword evidence="8" id="KW-1185">Reference proteome</keyword>
<dbReference type="GO" id="GO:0043565">
    <property type="term" value="F:sequence-specific DNA binding"/>
    <property type="evidence" value="ECO:0007669"/>
    <property type="project" value="TreeGrafter"/>
</dbReference>
<organism evidence="7 8">
    <name type="scientific">Chamaesiphon minutus (strain ATCC 27169 / PCC 6605)</name>
    <dbReference type="NCBI Taxonomy" id="1173020"/>
    <lineage>
        <taxon>Bacteria</taxon>
        <taxon>Bacillati</taxon>
        <taxon>Cyanobacteriota</taxon>
        <taxon>Cyanophyceae</taxon>
        <taxon>Gomontiellales</taxon>
        <taxon>Chamaesiphonaceae</taxon>
        <taxon>Chamaesiphon</taxon>
    </lineage>
</organism>
<dbReference type="STRING" id="1173020.Cha6605_1515"/>
<dbReference type="InterPro" id="IPR012327">
    <property type="entry name" value="MeTrfase_D12"/>
</dbReference>
<dbReference type="REBASE" id="57866">
    <property type="entry name" value="M.Cmi6605ORF1515P"/>
</dbReference>
<comment type="similarity">
    <text evidence="1">Belongs to the N(4)/N(6)-methyltransferase family.</text>
</comment>
<name>K9UCX0_CHAP6</name>
<dbReference type="HOGENOM" id="CLU_063430_2_0_3"/>
<evidence type="ECO:0000256" key="4">
    <source>
        <dbReference type="ARBA" id="ARBA00022679"/>
    </source>
</evidence>
<dbReference type="OrthoDB" id="9805629at2"/>
<dbReference type="InterPro" id="IPR023095">
    <property type="entry name" value="Ade_MeTrfase_dom_2"/>
</dbReference>
<evidence type="ECO:0000256" key="5">
    <source>
        <dbReference type="ARBA" id="ARBA00022691"/>
    </source>
</evidence>
<proteinExistence type="inferred from homology"/>
<dbReference type="InterPro" id="IPR012263">
    <property type="entry name" value="M_m6A_EcoRV"/>
</dbReference>
<keyword evidence="4" id="KW-0808">Transferase</keyword>
<dbReference type="eggNOG" id="COG0338">
    <property type="taxonomic scope" value="Bacteria"/>
</dbReference>
<dbReference type="Gene3D" id="1.10.1020.10">
    <property type="entry name" value="Adenine-specific Methyltransferase, Domain 2"/>
    <property type="match status" value="1"/>
</dbReference>
<dbReference type="RefSeq" id="WP_015158852.1">
    <property type="nucleotide sequence ID" value="NC_019697.1"/>
</dbReference>
<dbReference type="AlphaFoldDB" id="K9UCX0"/>
<sequence>MANLPHPVQYQGSKRNLAADILRFLPNQVERLVEPFAGTAAISIAAAAEQSARNFWLNDLNKPLIELFKLIIENPSDIADAYAEIWSEQHADSIDHYFQVRTKFNQTKDPKLFLYLLARCVKGAVRYNSAGLFNQSPDKRRKGTQPATVRKNIEGVSRLLKGKCQFTCLDYRQVLNQVQNRDFVYMDPPYQGVCGNKDSRYFSGIDFEDFVLALEDLNERGIAFAISYDGRLGNKTFGRVLPDSLGLKRIEIEVGRSSQSTLLGRDETTVESLYLSPDLISRQFADLTSYISKSPKQLTLLEKHGQFSTAT</sequence>
<dbReference type="GO" id="GO:0032259">
    <property type="term" value="P:methylation"/>
    <property type="evidence" value="ECO:0007669"/>
    <property type="project" value="UniProtKB-KW"/>
</dbReference>
<dbReference type="EMBL" id="CP003600">
    <property type="protein sequence ID" value="AFY92675.1"/>
    <property type="molecule type" value="Genomic_DNA"/>
</dbReference>
<dbReference type="PANTHER" id="PTHR30481">
    <property type="entry name" value="DNA ADENINE METHYLASE"/>
    <property type="match status" value="1"/>
</dbReference>
<dbReference type="Proteomes" id="UP000010366">
    <property type="component" value="Chromosome"/>
</dbReference>
<evidence type="ECO:0000256" key="6">
    <source>
        <dbReference type="ARBA" id="ARBA00047942"/>
    </source>
</evidence>
<dbReference type="GO" id="GO:0009007">
    <property type="term" value="F:site-specific DNA-methyltransferase (adenine-specific) activity"/>
    <property type="evidence" value="ECO:0007669"/>
    <property type="project" value="UniProtKB-EC"/>
</dbReference>
<dbReference type="KEGG" id="cmp:Cha6605_1515"/>
<keyword evidence="5" id="KW-0949">S-adenosyl-L-methionine</keyword>
<dbReference type="InterPro" id="IPR029063">
    <property type="entry name" value="SAM-dependent_MTases_sf"/>
</dbReference>
<evidence type="ECO:0000313" key="8">
    <source>
        <dbReference type="Proteomes" id="UP000010366"/>
    </source>
</evidence>
<protein>
    <recommendedName>
        <fullName evidence="2">site-specific DNA-methyltransferase (adenine-specific)</fullName>
        <ecNumber evidence="2">2.1.1.72</ecNumber>
    </recommendedName>
</protein>
<evidence type="ECO:0000256" key="2">
    <source>
        <dbReference type="ARBA" id="ARBA00011900"/>
    </source>
</evidence>
<evidence type="ECO:0000313" key="7">
    <source>
        <dbReference type="EMBL" id="AFY92675.1"/>
    </source>
</evidence>
<evidence type="ECO:0000256" key="3">
    <source>
        <dbReference type="ARBA" id="ARBA00022603"/>
    </source>
</evidence>
<keyword evidence="3 7" id="KW-0489">Methyltransferase</keyword>
<dbReference type="NCBIfam" id="TIGR00571">
    <property type="entry name" value="dam"/>
    <property type="match status" value="1"/>
</dbReference>